<sequence length="209" mass="24083">MRLLIILLFLLPFLSACVTTTSKEADIQLNSEIKEIEENALSLIQSGDYSEAAREYLNLSQKNKKRFTFYIIKAIDAFTEGKNYDKAYEILVKNTLNNQDVEVHIRTKILNAYIDLESGRPGKTLNLLNEITEDEIPKSFKIAFHEIYARSNLAHGNYIKAALEQLKLTEYLSSPKIIEDNSRKVWEIFELIPKSELEDLRLVVPDELL</sequence>
<gene>
    <name evidence="1" type="ORF">METZ01_LOCUS188345</name>
</gene>
<dbReference type="InterPro" id="IPR007443">
    <property type="entry name" value="LpoA"/>
</dbReference>
<dbReference type="InterPro" id="IPR011990">
    <property type="entry name" value="TPR-like_helical_dom_sf"/>
</dbReference>
<dbReference type="Gene3D" id="1.25.40.10">
    <property type="entry name" value="Tetratricopeptide repeat domain"/>
    <property type="match status" value="1"/>
</dbReference>
<feature type="non-terminal residue" evidence="1">
    <location>
        <position position="209"/>
    </location>
</feature>
<proteinExistence type="predicted"/>
<reference evidence="1" key="1">
    <citation type="submission" date="2018-05" db="EMBL/GenBank/DDBJ databases">
        <authorList>
            <person name="Lanie J.A."/>
            <person name="Ng W.-L."/>
            <person name="Kazmierczak K.M."/>
            <person name="Andrzejewski T.M."/>
            <person name="Davidsen T.M."/>
            <person name="Wayne K.J."/>
            <person name="Tettelin H."/>
            <person name="Glass J.I."/>
            <person name="Rusch D."/>
            <person name="Podicherti R."/>
            <person name="Tsui H.-C.T."/>
            <person name="Winkler M.E."/>
        </authorList>
    </citation>
    <scope>NUCLEOTIDE SEQUENCE</scope>
</reference>
<dbReference type="Pfam" id="PF04348">
    <property type="entry name" value="LppC"/>
    <property type="match status" value="1"/>
</dbReference>
<dbReference type="PROSITE" id="PS51257">
    <property type="entry name" value="PROKAR_LIPOPROTEIN"/>
    <property type="match status" value="1"/>
</dbReference>
<evidence type="ECO:0008006" key="2">
    <source>
        <dbReference type="Google" id="ProtNLM"/>
    </source>
</evidence>
<name>A0A382DCV1_9ZZZZ</name>
<dbReference type="AlphaFoldDB" id="A0A382DCV1"/>
<accession>A0A382DCV1</accession>
<organism evidence="1">
    <name type="scientific">marine metagenome</name>
    <dbReference type="NCBI Taxonomy" id="408172"/>
    <lineage>
        <taxon>unclassified sequences</taxon>
        <taxon>metagenomes</taxon>
        <taxon>ecological metagenomes</taxon>
    </lineage>
</organism>
<protein>
    <recommendedName>
        <fullName evidence="2">Outer membrane lipoprotein BamD-like domain-containing protein</fullName>
    </recommendedName>
</protein>
<dbReference type="EMBL" id="UINC01038451">
    <property type="protein sequence ID" value="SVB35491.1"/>
    <property type="molecule type" value="Genomic_DNA"/>
</dbReference>
<evidence type="ECO:0000313" key="1">
    <source>
        <dbReference type="EMBL" id="SVB35491.1"/>
    </source>
</evidence>